<reference evidence="1" key="2">
    <citation type="submission" date="2016-06" db="EMBL/GenBank/DDBJ databases">
        <title>The genome of a short-lived fish provides insights into sex chromosome evolution and the genetic control of aging.</title>
        <authorList>
            <person name="Reichwald K."/>
            <person name="Felder M."/>
            <person name="Petzold A."/>
            <person name="Koch P."/>
            <person name="Groth M."/>
            <person name="Platzer M."/>
        </authorList>
    </citation>
    <scope>NUCLEOTIDE SEQUENCE</scope>
    <source>
        <tissue evidence="1">Brain</tissue>
    </source>
</reference>
<gene>
    <name evidence="1" type="primary">FLNCB</name>
</gene>
<accession>A0A1A8G284</accession>
<organism evidence="1">
    <name type="scientific">Nothobranchius korthausae</name>
    <dbReference type="NCBI Taxonomy" id="1143690"/>
    <lineage>
        <taxon>Eukaryota</taxon>
        <taxon>Metazoa</taxon>
        <taxon>Chordata</taxon>
        <taxon>Craniata</taxon>
        <taxon>Vertebrata</taxon>
        <taxon>Euteleostomi</taxon>
        <taxon>Actinopterygii</taxon>
        <taxon>Neopterygii</taxon>
        <taxon>Teleostei</taxon>
        <taxon>Neoteleostei</taxon>
        <taxon>Acanthomorphata</taxon>
        <taxon>Ovalentaria</taxon>
        <taxon>Atherinomorphae</taxon>
        <taxon>Cyprinodontiformes</taxon>
        <taxon>Nothobranchiidae</taxon>
        <taxon>Nothobranchius</taxon>
    </lineage>
</organism>
<proteinExistence type="predicted"/>
<evidence type="ECO:0000313" key="1">
    <source>
        <dbReference type="EMBL" id="SBQ65780.1"/>
    </source>
</evidence>
<name>A0A1A8G284_9TELE</name>
<reference evidence="1" key="1">
    <citation type="submission" date="2016-05" db="EMBL/GenBank/DDBJ databases">
        <authorList>
            <person name="Lavstsen T."/>
            <person name="Jespersen J.S."/>
        </authorList>
    </citation>
    <scope>NUCLEOTIDE SEQUENCE</scope>
    <source>
        <tissue evidence="1">Brain</tissue>
    </source>
</reference>
<sequence length="58" mass="6253">LLTYKAIHNLDPSHLSHRILVSTLSCLLRSSASINLHNSSAQLVNMGSRALSRSAPSL</sequence>
<feature type="non-terminal residue" evidence="1">
    <location>
        <position position="1"/>
    </location>
</feature>
<protein>
    <submittedName>
        <fullName evidence="1">Filamin C, gamma b (Actin binding protein 280)</fullName>
    </submittedName>
</protein>
<dbReference type="AlphaFoldDB" id="A0A1A8G284"/>
<dbReference type="EMBL" id="HAEB01019253">
    <property type="protein sequence ID" value="SBQ65780.1"/>
    <property type="molecule type" value="Transcribed_RNA"/>
</dbReference>